<comment type="caution">
    <text evidence="2">The sequence shown here is derived from an EMBL/GenBank/DDBJ whole genome shotgun (WGS) entry which is preliminary data.</text>
</comment>
<accession>A0AAJ0H6N9</accession>
<dbReference type="Proteomes" id="UP001275084">
    <property type="component" value="Unassembled WGS sequence"/>
</dbReference>
<proteinExistence type="predicted"/>
<evidence type="ECO:0000313" key="2">
    <source>
        <dbReference type="EMBL" id="KAK3341568.1"/>
    </source>
</evidence>
<dbReference type="EMBL" id="JAUIQD010000008">
    <property type="protein sequence ID" value="KAK3341568.1"/>
    <property type="molecule type" value="Genomic_DNA"/>
</dbReference>
<keyword evidence="3" id="KW-1185">Reference proteome</keyword>
<reference evidence="2" key="1">
    <citation type="journal article" date="2023" name="Mol. Phylogenet. Evol.">
        <title>Genome-scale phylogeny and comparative genomics of the fungal order Sordariales.</title>
        <authorList>
            <person name="Hensen N."/>
            <person name="Bonometti L."/>
            <person name="Westerberg I."/>
            <person name="Brannstrom I.O."/>
            <person name="Guillou S."/>
            <person name="Cros-Aarteil S."/>
            <person name="Calhoun S."/>
            <person name="Haridas S."/>
            <person name="Kuo A."/>
            <person name="Mondo S."/>
            <person name="Pangilinan J."/>
            <person name="Riley R."/>
            <person name="LaButti K."/>
            <person name="Andreopoulos B."/>
            <person name="Lipzen A."/>
            <person name="Chen C."/>
            <person name="Yan M."/>
            <person name="Daum C."/>
            <person name="Ng V."/>
            <person name="Clum A."/>
            <person name="Steindorff A."/>
            <person name="Ohm R.A."/>
            <person name="Martin F."/>
            <person name="Silar P."/>
            <person name="Natvig D.O."/>
            <person name="Lalanne C."/>
            <person name="Gautier V."/>
            <person name="Ament-Velasquez S.L."/>
            <person name="Kruys A."/>
            <person name="Hutchinson M.I."/>
            <person name="Powell A.J."/>
            <person name="Barry K."/>
            <person name="Miller A.N."/>
            <person name="Grigoriev I.V."/>
            <person name="Debuchy R."/>
            <person name="Gladieux P."/>
            <person name="Hiltunen Thoren M."/>
            <person name="Johannesson H."/>
        </authorList>
    </citation>
    <scope>NUCLEOTIDE SEQUENCE</scope>
    <source>
        <strain evidence="2">CBS 955.72</strain>
    </source>
</reference>
<evidence type="ECO:0000256" key="1">
    <source>
        <dbReference type="SAM" id="MobiDB-lite"/>
    </source>
</evidence>
<feature type="compositionally biased region" description="Acidic residues" evidence="1">
    <location>
        <begin position="187"/>
        <end position="213"/>
    </location>
</feature>
<dbReference type="AlphaFoldDB" id="A0AAJ0H6N9"/>
<reference evidence="2" key="2">
    <citation type="submission" date="2023-06" db="EMBL/GenBank/DDBJ databases">
        <authorList>
            <consortium name="Lawrence Berkeley National Laboratory"/>
            <person name="Haridas S."/>
            <person name="Hensen N."/>
            <person name="Bonometti L."/>
            <person name="Westerberg I."/>
            <person name="Brannstrom I.O."/>
            <person name="Guillou S."/>
            <person name="Cros-Aarteil S."/>
            <person name="Calhoun S."/>
            <person name="Kuo A."/>
            <person name="Mondo S."/>
            <person name="Pangilinan J."/>
            <person name="Riley R."/>
            <person name="Labutti K."/>
            <person name="Andreopoulos B."/>
            <person name="Lipzen A."/>
            <person name="Chen C."/>
            <person name="Yanf M."/>
            <person name="Daum C."/>
            <person name="Ng V."/>
            <person name="Clum A."/>
            <person name="Steindorff A."/>
            <person name="Ohm R."/>
            <person name="Martin F."/>
            <person name="Silar P."/>
            <person name="Natvig D."/>
            <person name="Lalanne C."/>
            <person name="Gautier V."/>
            <person name="Ament-Velasquez S.L."/>
            <person name="Kruys A."/>
            <person name="Hutchinson M.I."/>
            <person name="Powell A.J."/>
            <person name="Barry K."/>
            <person name="Miller A.N."/>
            <person name="Grigoriev I.V."/>
            <person name="Debuchy R."/>
            <person name="Gladieux P."/>
            <person name="Thoren M.H."/>
            <person name="Johannesson H."/>
        </authorList>
    </citation>
    <scope>NUCLEOTIDE SEQUENCE</scope>
    <source>
        <strain evidence="2">CBS 955.72</strain>
    </source>
</reference>
<evidence type="ECO:0000313" key="3">
    <source>
        <dbReference type="Proteomes" id="UP001275084"/>
    </source>
</evidence>
<gene>
    <name evidence="2" type="ORF">B0T25DRAFT_573930</name>
</gene>
<protein>
    <submittedName>
        <fullName evidence="2">Uncharacterized protein</fullName>
    </submittedName>
</protein>
<organism evidence="2 3">
    <name type="scientific">Lasiosphaeria hispida</name>
    <dbReference type="NCBI Taxonomy" id="260671"/>
    <lineage>
        <taxon>Eukaryota</taxon>
        <taxon>Fungi</taxon>
        <taxon>Dikarya</taxon>
        <taxon>Ascomycota</taxon>
        <taxon>Pezizomycotina</taxon>
        <taxon>Sordariomycetes</taxon>
        <taxon>Sordariomycetidae</taxon>
        <taxon>Sordariales</taxon>
        <taxon>Lasiosphaeriaceae</taxon>
        <taxon>Lasiosphaeria</taxon>
    </lineage>
</organism>
<name>A0AAJ0H6N9_9PEZI</name>
<sequence length="219" mass="24392">MSSDTSADLLGQYTDFLTSNPSRSDRKILKVTLYFIKREQLELDRQTLSGFLDSDPPRESSKGILPLDELTERLELIAKIEDRIRDLRTHLTNTWNLRKGVAAFRTTARPVATGDILDVVVAAEDAFKMKRAFDLQWALIRIAALTGAADVDDDVINIDDSGPPEEGLIEESIDIRSWLDGIVPSNGDDDNDDDDDDNGVHDDDDDDDDDDDGVHDNTS</sequence>
<feature type="region of interest" description="Disordered" evidence="1">
    <location>
        <begin position="180"/>
        <end position="219"/>
    </location>
</feature>